<dbReference type="WBParaSite" id="RSKR_0000519550.1">
    <property type="protein sequence ID" value="RSKR_0000519550.1"/>
    <property type="gene ID" value="RSKR_0000519550"/>
</dbReference>
<organism evidence="1 2">
    <name type="scientific">Rhabditophanes sp. KR3021</name>
    <dbReference type="NCBI Taxonomy" id="114890"/>
    <lineage>
        <taxon>Eukaryota</taxon>
        <taxon>Metazoa</taxon>
        <taxon>Ecdysozoa</taxon>
        <taxon>Nematoda</taxon>
        <taxon>Chromadorea</taxon>
        <taxon>Rhabditida</taxon>
        <taxon>Tylenchina</taxon>
        <taxon>Panagrolaimomorpha</taxon>
        <taxon>Strongyloidoidea</taxon>
        <taxon>Alloionematidae</taxon>
        <taxon>Rhabditophanes</taxon>
    </lineage>
</organism>
<reference evidence="2" key="1">
    <citation type="submission" date="2016-11" db="UniProtKB">
        <authorList>
            <consortium name="WormBaseParasite"/>
        </authorList>
    </citation>
    <scope>IDENTIFICATION</scope>
    <source>
        <strain evidence="2">KR3021</strain>
    </source>
</reference>
<proteinExistence type="predicted"/>
<evidence type="ECO:0000313" key="1">
    <source>
        <dbReference type="Proteomes" id="UP000095286"/>
    </source>
</evidence>
<dbReference type="Proteomes" id="UP000095286">
    <property type="component" value="Unplaced"/>
</dbReference>
<sequence>LSNKLLYVGAFALIVTESCEPLTAFCLAQILGSVLYVLSYVQFWIKNSHSFEEGKLKVQDILPNTQLSLGSKDDLLNICSMFGNSLVKQSITDSTGYIMTFTNSLSLTDQAIYNIIESLGSLVVRIILTPVEESAFVFFSTKVIRGGKYQDYNPYAINEITTTFKTLTKATITIGFVIAVFAPAYSTIVVHLYGGNLLSQNNGPLLLTCYAVYLSVTALNGITECLSMASMNKNQIFKHSQYLIGVAIVQVIMSIILSHQFGSTGFIFSNIINMGLRVVYSLKHIKDLFRESIPSILYFVPSLTSGTALIVSFLITEGYFLVSQNNSTYVQ</sequence>
<protein>
    <submittedName>
        <fullName evidence="2">Protein RFT1 homolog</fullName>
    </submittedName>
</protein>
<evidence type="ECO:0000313" key="2">
    <source>
        <dbReference type="WBParaSite" id="RSKR_0000519550.1"/>
    </source>
</evidence>
<name>A0AC35TWE4_9BILA</name>
<accession>A0AC35TWE4</accession>